<dbReference type="InterPro" id="IPR045864">
    <property type="entry name" value="aa-tRNA-synth_II/BPL/LPL"/>
</dbReference>
<comment type="cofactor">
    <cofactor evidence="1">
        <name>Mg(2+)</name>
        <dbReference type="ChEBI" id="CHEBI:18420"/>
    </cofactor>
</comment>
<evidence type="ECO:0000313" key="18">
    <source>
        <dbReference type="EMBL" id="OMH86402.1"/>
    </source>
</evidence>
<dbReference type="InterPro" id="IPR002319">
    <property type="entry name" value="Phenylalanyl-tRNA_Synthase"/>
</dbReference>
<evidence type="ECO:0000256" key="1">
    <source>
        <dbReference type="ARBA" id="ARBA00001946"/>
    </source>
</evidence>
<sequence>MTMDIQEVILEILDKGCADGCIQDTRKIEGFETVDQLQVLGVLKSLESKEIVKYETIEQEILTLTSEGEEILENGSHEVRLFNIIPAQGMEGLEISKVSEILGASVGKIGQGKAFQNKWIKKTADNKLERVVDAVTDETQKALALISSGSIGDGGAGVALDAKMIKELKRRKLIVGVKKQTYKVFKGQKYSRQVKQEATDLTYEMLQSGSWKDSEFKKFNFNSKGIPSAGGSIHPLLKVMEEFQQIFFEMGFEEMKTDKYVETSFWNFDSLYIPQQHPARESQDTFFIKDPQHAKSLPDFQNLVQQVHEIGGFGSIGYRYPWSKTESQKLVLRTHTTAVSAYMLHKLSKSGRKLPMKLFSIDRVFRNESVDATHLAEFHQVEGVIADKSISLGTLITFMDVFFGKMGIKKLKFKPAYNPYTEPSLEVFSWHEGFQKWVEIGNSGIFRPEMVRALGLEPGVQVIGFGLSLERPTMIKYGINNIRSLVGHKVDINMVKSNPFCRLDKN</sequence>
<dbReference type="Gene3D" id="1.10.10.2320">
    <property type="match status" value="1"/>
</dbReference>
<evidence type="ECO:0000256" key="8">
    <source>
        <dbReference type="ARBA" id="ARBA00022723"/>
    </source>
</evidence>
<comment type="subcellular location">
    <subcellularLocation>
        <location evidence="2">Cytoplasm</location>
    </subcellularLocation>
</comment>
<dbReference type="Proteomes" id="UP000188320">
    <property type="component" value="Unassembled WGS sequence"/>
</dbReference>
<keyword evidence="9" id="KW-0547">Nucleotide-binding</keyword>
<evidence type="ECO:0000256" key="4">
    <source>
        <dbReference type="ARBA" id="ARBA00011209"/>
    </source>
</evidence>
<dbReference type="GO" id="GO:0046872">
    <property type="term" value="F:metal ion binding"/>
    <property type="evidence" value="ECO:0007669"/>
    <property type="project" value="UniProtKB-KW"/>
</dbReference>
<feature type="domain" description="Aminoacyl-transfer RNA synthetases class-II family profile" evidence="17">
    <location>
        <begin position="238"/>
        <end position="499"/>
    </location>
</feature>
<dbReference type="GO" id="GO:0004826">
    <property type="term" value="F:phenylalanine-tRNA ligase activity"/>
    <property type="evidence" value="ECO:0007669"/>
    <property type="project" value="UniProtKB-EC"/>
</dbReference>
<evidence type="ECO:0000256" key="10">
    <source>
        <dbReference type="ARBA" id="ARBA00022840"/>
    </source>
</evidence>
<keyword evidence="7 18" id="KW-0436">Ligase</keyword>
<dbReference type="FunFam" id="3.30.930.10:FF:000178">
    <property type="entry name" value="Phenylalanyl-tRNA synthetase subunit alpha"/>
    <property type="match status" value="1"/>
</dbReference>
<evidence type="ECO:0000256" key="11">
    <source>
        <dbReference type="ARBA" id="ARBA00022842"/>
    </source>
</evidence>
<dbReference type="PROSITE" id="PS50862">
    <property type="entry name" value="AA_TRNA_LIGASE_II"/>
    <property type="match status" value="1"/>
</dbReference>
<dbReference type="AlphaFoldDB" id="A0A1R1PZN7"/>
<dbReference type="Pfam" id="PF01409">
    <property type="entry name" value="tRNA-synt_2d"/>
    <property type="match status" value="1"/>
</dbReference>
<dbReference type="Gene3D" id="1.10.10.2330">
    <property type="match status" value="1"/>
</dbReference>
<dbReference type="NCBIfam" id="TIGR00468">
    <property type="entry name" value="pheS"/>
    <property type="match status" value="1"/>
</dbReference>
<dbReference type="PANTHER" id="PTHR11538:SF40">
    <property type="entry name" value="PHENYLALANINE--TRNA LIGASE ALPHA SUBUNIT"/>
    <property type="match status" value="1"/>
</dbReference>
<gene>
    <name evidence="18" type="ORF">AX774_g31</name>
</gene>
<evidence type="ECO:0000259" key="17">
    <source>
        <dbReference type="PROSITE" id="PS50862"/>
    </source>
</evidence>
<dbReference type="GO" id="GO:0005524">
    <property type="term" value="F:ATP binding"/>
    <property type="evidence" value="ECO:0007669"/>
    <property type="project" value="UniProtKB-KW"/>
</dbReference>
<evidence type="ECO:0000256" key="6">
    <source>
        <dbReference type="ARBA" id="ARBA00022490"/>
    </source>
</evidence>
<evidence type="ECO:0000256" key="9">
    <source>
        <dbReference type="ARBA" id="ARBA00022741"/>
    </source>
</evidence>
<dbReference type="PANTHER" id="PTHR11538">
    <property type="entry name" value="PHENYLALANYL-TRNA SYNTHETASE"/>
    <property type="match status" value="1"/>
</dbReference>
<protein>
    <recommendedName>
        <fullName evidence="16">Probable phenylalanine--tRNA ligase alpha subunit</fullName>
        <ecNumber evidence="5">6.1.1.20</ecNumber>
    </recommendedName>
    <alternativeName>
        <fullName evidence="14">Phenylalanyl-tRNA synthetase alpha subunit</fullName>
    </alternativeName>
</protein>
<evidence type="ECO:0000256" key="12">
    <source>
        <dbReference type="ARBA" id="ARBA00022917"/>
    </source>
</evidence>
<evidence type="ECO:0000313" key="19">
    <source>
        <dbReference type="Proteomes" id="UP000188320"/>
    </source>
</evidence>
<dbReference type="OrthoDB" id="238316at2759"/>
<dbReference type="NCBIfam" id="NF003210">
    <property type="entry name" value="PRK04172.1"/>
    <property type="match status" value="1"/>
</dbReference>
<keyword evidence="6" id="KW-0963">Cytoplasm</keyword>
<organism evidence="18 19">
    <name type="scientific">Zancudomyces culisetae</name>
    <name type="common">Gut fungus</name>
    <name type="synonym">Smittium culisetae</name>
    <dbReference type="NCBI Taxonomy" id="1213189"/>
    <lineage>
        <taxon>Eukaryota</taxon>
        <taxon>Fungi</taxon>
        <taxon>Fungi incertae sedis</taxon>
        <taxon>Zoopagomycota</taxon>
        <taxon>Kickxellomycotina</taxon>
        <taxon>Harpellomycetes</taxon>
        <taxon>Harpellales</taxon>
        <taxon>Legeriomycetaceae</taxon>
        <taxon>Zancudomyces</taxon>
    </lineage>
</organism>
<comment type="similarity">
    <text evidence="3">Belongs to the class-II aminoacyl-tRNA synthetase family. Phe-tRNA synthetase alpha subunit type 2 subfamily.</text>
</comment>
<dbReference type="CDD" id="cd00496">
    <property type="entry name" value="PheRS_alpha_core"/>
    <property type="match status" value="1"/>
</dbReference>
<evidence type="ECO:0000256" key="2">
    <source>
        <dbReference type="ARBA" id="ARBA00004496"/>
    </source>
</evidence>
<keyword evidence="11" id="KW-0460">Magnesium</keyword>
<dbReference type="GO" id="GO:0006432">
    <property type="term" value="P:phenylalanyl-tRNA aminoacylation"/>
    <property type="evidence" value="ECO:0007669"/>
    <property type="project" value="InterPro"/>
</dbReference>
<dbReference type="EC" id="6.1.1.20" evidence="5"/>
<dbReference type="InterPro" id="IPR040725">
    <property type="entry name" value="PheRS_DBD3"/>
</dbReference>
<keyword evidence="10" id="KW-0067">ATP-binding</keyword>
<evidence type="ECO:0000256" key="13">
    <source>
        <dbReference type="ARBA" id="ARBA00023146"/>
    </source>
</evidence>
<name>A0A1R1PZN7_ZANCU</name>
<comment type="caution">
    <text evidence="18">The sequence shown here is derived from an EMBL/GenBank/DDBJ whole genome shotgun (WGS) entry which is preliminary data.</text>
</comment>
<evidence type="ECO:0000256" key="3">
    <source>
        <dbReference type="ARBA" id="ARBA00006703"/>
    </source>
</evidence>
<reference evidence="19" key="1">
    <citation type="submission" date="2017-01" db="EMBL/GenBank/DDBJ databases">
        <authorList>
            <person name="Wang Y."/>
            <person name="White M."/>
            <person name="Kvist S."/>
            <person name="Moncalvo J.-M."/>
        </authorList>
    </citation>
    <scope>NUCLEOTIDE SEQUENCE [LARGE SCALE GENOMIC DNA]</scope>
    <source>
        <strain evidence="19">COL-18-3</strain>
    </source>
</reference>
<dbReference type="GO" id="GO:0005829">
    <property type="term" value="C:cytosol"/>
    <property type="evidence" value="ECO:0007669"/>
    <property type="project" value="TreeGrafter"/>
</dbReference>
<comment type="subunit">
    <text evidence="4">Tetramer of two alpha and two beta subunits.</text>
</comment>
<dbReference type="FunFam" id="1.10.10.2330:FF:000002">
    <property type="entry name" value="Phenylalanyl-tRNA synthetase alpha chain"/>
    <property type="match status" value="1"/>
</dbReference>
<evidence type="ECO:0000256" key="15">
    <source>
        <dbReference type="ARBA" id="ARBA00049255"/>
    </source>
</evidence>
<dbReference type="InterPro" id="IPR004529">
    <property type="entry name" value="Phe-tRNA-synth_IIc_asu"/>
</dbReference>
<dbReference type="GO" id="GO:0000049">
    <property type="term" value="F:tRNA binding"/>
    <property type="evidence" value="ECO:0007669"/>
    <property type="project" value="InterPro"/>
</dbReference>
<keyword evidence="12" id="KW-0648">Protein biosynthesis</keyword>
<keyword evidence="8" id="KW-0479">Metal-binding</keyword>
<dbReference type="InterPro" id="IPR006195">
    <property type="entry name" value="aa-tRNA-synth_II"/>
</dbReference>
<evidence type="ECO:0000256" key="7">
    <source>
        <dbReference type="ARBA" id="ARBA00022598"/>
    </source>
</evidence>
<dbReference type="Gene3D" id="3.30.1370.240">
    <property type="match status" value="1"/>
</dbReference>
<proteinExistence type="inferred from homology"/>
<evidence type="ECO:0000256" key="14">
    <source>
        <dbReference type="ARBA" id="ARBA00030612"/>
    </source>
</evidence>
<dbReference type="GO" id="GO:0009328">
    <property type="term" value="C:phenylalanine-tRNA ligase complex"/>
    <property type="evidence" value="ECO:0007669"/>
    <property type="project" value="TreeGrafter"/>
</dbReference>
<evidence type="ECO:0000256" key="16">
    <source>
        <dbReference type="ARBA" id="ARBA00071799"/>
    </source>
</evidence>
<accession>A0A1R1PZN7</accession>
<dbReference type="Gene3D" id="3.30.930.10">
    <property type="entry name" value="Bira Bifunctional Protein, Domain 2"/>
    <property type="match status" value="1"/>
</dbReference>
<comment type="catalytic activity">
    <reaction evidence="15">
        <text>tRNA(Phe) + L-phenylalanine + ATP = L-phenylalanyl-tRNA(Phe) + AMP + diphosphate + H(+)</text>
        <dbReference type="Rhea" id="RHEA:19413"/>
        <dbReference type="Rhea" id="RHEA-COMP:9668"/>
        <dbReference type="Rhea" id="RHEA-COMP:9699"/>
        <dbReference type="ChEBI" id="CHEBI:15378"/>
        <dbReference type="ChEBI" id="CHEBI:30616"/>
        <dbReference type="ChEBI" id="CHEBI:33019"/>
        <dbReference type="ChEBI" id="CHEBI:58095"/>
        <dbReference type="ChEBI" id="CHEBI:78442"/>
        <dbReference type="ChEBI" id="CHEBI:78531"/>
        <dbReference type="ChEBI" id="CHEBI:456215"/>
        <dbReference type="EC" id="6.1.1.20"/>
    </reaction>
</comment>
<dbReference type="EMBL" id="LSSK01000003">
    <property type="protein sequence ID" value="OMH86402.1"/>
    <property type="molecule type" value="Genomic_DNA"/>
</dbReference>
<dbReference type="SUPFAM" id="SSF55681">
    <property type="entry name" value="Class II aaRS and biotin synthetases"/>
    <property type="match status" value="1"/>
</dbReference>
<evidence type="ECO:0000256" key="5">
    <source>
        <dbReference type="ARBA" id="ARBA00012814"/>
    </source>
</evidence>
<keyword evidence="19" id="KW-1185">Reference proteome</keyword>
<keyword evidence="13" id="KW-0030">Aminoacyl-tRNA synthetase</keyword>
<dbReference type="Pfam" id="PF18553">
    <property type="entry name" value="PheRS_DBD3"/>
    <property type="match status" value="1"/>
</dbReference>